<dbReference type="CDD" id="cd00093">
    <property type="entry name" value="HTH_XRE"/>
    <property type="match status" value="1"/>
</dbReference>
<feature type="domain" description="HTH cro/C1-type" evidence="1">
    <location>
        <begin position="4"/>
        <end position="58"/>
    </location>
</feature>
<proteinExistence type="predicted"/>
<reference evidence="2 3" key="1">
    <citation type="journal article" date="2013" name="Genome Announc.">
        <title>Draft Genome Sequence of the Cellulolytic Bacterium Clostridium papyrosolvens C7 (ATCC 700395).</title>
        <authorList>
            <person name="Zepeda V."/>
            <person name="Dassa B."/>
            <person name="Borovok I."/>
            <person name="Lamed R."/>
            <person name="Bayer E.A."/>
            <person name="Cate J.H."/>
        </authorList>
    </citation>
    <scope>NUCLEOTIDE SEQUENCE [LARGE SCALE GENOMIC DNA]</scope>
    <source>
        <strain evidence="2 3">C7</strain>
    </source>
</reference>
<evidence type="ECO:0000313" key="2">
    <source>
        <dbReference type="EMBL" id="EPR07795.1"/>
    </source>
</evidence>
<dbReference type="GO" id="GO:0003677">
    <property type="term" value="F:DNA binding"/>
    <property type="evidence" value="ECO:0007669"/>
    <property type="project" value="InterPro"/>
</dbReference>
<dbReference type="InterPro" id="IPR001387">
    <property type="entry name" value="Cro/C1-type_HTH"/>
</dbReference>
<gene>
    <name evidence="2" type="ORF">L323_20075</name>
</gene>
<dbReference type="RefSeq" id="WP_020817363.1">
    <property type="nucleotide sequence ID" value="NZ_ATAY01000098.1"/>
</dbReference>
<dbReference type="Proteomes" id="UP000016860">
    <property type="component" value="Unassembled WGS sequence"/>
</dbReference>
<dbReference type="Gene3D" id="1.10.260.40">
    <property type="entry name" value="lambda repressor-like DNA-binding domains"/>
    <property type="match status" value="1"/>
</dbReference>
<dbReference type="PROSITE" id="PS50943">
    <property type="entry name" value="HTH_CROC1"/>
    <property type="match status" value="1"/>
</dbReference>
<dbReference type="PATRIC" id="fig|1330534.3.peg.3988"/>
<comment type="caution">
    <text evidence="2">The sequence shown here is derived from an EMBL/GenBank/DDBJ whole genome shotgun (WGS) entry which is preliminary data.</text>
</comment>
<dbReference type="InterPro" id="IPR010982">
    <property type="entry name" value="Lambda_DNA-bd_dom_sf"/>
</dbReference>
<dbReference type="OrthoDB" id="1684348at2"/>
<accession>U4QXS1</accession>
<dbReference type="AlphaFoldDB" id="U4QXS1"/>
<evidence type="ECO:0000313" key="3">
    <source>
        <dbReference type="Proteomes" id="UP000016860"/>
    </source>
</evidence>
<evidence type="ECO:0000259" key="1">
    <source>
        <dbReference type="PROSITE" id="PS50943"/>
    </source>
</evidence>
<sequence length="58" mass="6712">MKWFKTIRENSDLSREKLPQKIGVERSLISKFETESVRPSHDTAKAIAEVLGFEFSQD</sequence>
<organism evidence="2 3">
    <name type="scientific">Ruminiclostridium papyrosolvens C7</name>
    <dbReference type="NCBI Taxonomy" id="1330534"/>
    <lineage>
        <taxon>Bacteria</taxon>
        <taxon>Bacillati</taxon>
        <taxon>Bacillota</taxon>
        <taxon>Clostridia</taxon>
        <taxon>Eubacteriales</taxon>
        <taxon>Oscillospiraceae</taxon>
        <taxon>Ruminiclostridium</taxon>
    </lineage>
</organism>
<protein>
    <recommendedName>
        <fullName evidence="1">HTH cro/C1-type domain-containing protein</fullName>
    </recommendedName>
</protein>
<dbReference type="SMART" id="SM00530">
    <property type="entry name" value="HTH_XRE"/>
    <property type="match status" value="1"/>
</dbReference>
<dbReference type="SUPFAM" id="SSF47413">
    <property type="entry name" value="lambda repressor-like DNA-binding domains"/>
    <property type="match status" value="1"/>
</dbReference>
<dbReference type="Pfam" id="PF01381">
    <property type="entry name" value="HTH_3"/>
    <property type="match status" value="1"/>
</dbReference>
<name>U4QXS1_9FIRM</name>
<dbReference type="EMBL" id="ATAY01000098">
    <property type="protein sequence ID" value="EPR07795.1"/>
    <property type="molecule type" value="Genomic_DNA"/>
</dbReference>